<dbReference type="Gene3D" id="3.60.10.10">
    <property type="entry name" value="Endonuclease/exonuclease/phosphatase"/>
    <property type="match status" value="1"/>
</dbReference>
<comment type="caution">
    <text evidence="1">The sequence shown here is derived from an EMBL/GenBank/DDBJ whole genome shotgun (WGS) entry which is preliminary data.</text>
</comment>
<keyword evidence="1" id="KW-0378">Hydrolase</keyword>
<accession>A0A392PL95</accession>
<dbReference type="AlphaFoldDB" id="A0A392PL95"/>
<sequence>MVDLPVSGKKFTWFSADGRSMSRSDRFLLSDGIIDNWKATGQWVGDRDISDHCP</sequence>
<dbReference type="GO" id="GO:0004527">
    <property type="term" value="F:exonuclease activity"/>
    <property type="evidence" value="ECO:0007669"/>
    <property type="project" value="UniProtKB-KW"/>
</dbReference>
<proteinExistence type="predicted"/>
<dbReference type="InterPro" id="IPR036691">
    <property type="entry name" value="Endo/exonu/phosph_ase_sf"/>
</dbReference>
<dbReference type="SUPFAM" id="SSF56219">
    <property type="entry name" value="DNase I-like"/>
    <property type="match status" value="1"/>
</dbReference>
<protein>
    <submittedName>
        <fullName evidence="1">Endonuclease/exonuclease/phosphatase family protein</fullName>
    </submittedName>
</protein>
<dbReference type="Proteomes" id="UP000265520">
    <property type="component" value="Unassembled WGS sequence"/>
</dbReference>
<name>A0A392PL95_9FABA</name>
<keyword evidence="1" id="KW-0540">Nuclease</keyword>
<evidence type="ECO:0000313" key="2">
    <source>
        <dbReference type="Proteomes" id="UP000265520"/>
    </source>
</evidence>
<keyword evidence="1" id="KW-0255">Endonuclease</keyword>
<organism evidence="1 2">
    <name type="scientific">Trifolium medium</name>
    <dbReference type="NCBI Taxonomy" id="97028"/>
    <lineage>
        <taxon>Eukaryota</taxon>
        <taxon>Viridiplantae</taxon>
        <taxon>Streptophyta</taxon>
        <taxon>Embryophyta</taxon>
        <taxon>Tracheophyta</taxon>
        <taxon>Spermatophyta</taxon>
        <taxon>Magnoliopsida</taxon>
        <taxon>eudicotyledons</taxon>
        <taxon>Gunneridae</taxon>
        <taxon>Pentapetalae</taxon>
        <taxon>rosids</taxon>
        <taxon>fabids</taxon>
        <taxon>Fabales</taxon>
        <taxon>Fabaceae</taxon>
        <taxon>Papilionoideae</taxon>
        <taxon>50 kb inversion clade</taxon>
        <taxon>NPAAA clade</taxon>
        <taxon>Hologalegina</taxon>
        <taxon>IRL clade</taxon>
        <taxon>Trifolieae</taxon>
        <taxon>Trifolium</taxon>
    </lineage>
</organism>
<reference evidence="1 2" key="1">
    <citation type="journal article" date="2018" name="Front. Plant Sci.">
        <title>Red Clover (Trifolium pratense) and Zigzag Clover (T. medium) - A Picture of Genomic Similarities and Differences.</title>
        <authorList>
            <person name="Dluhosova J."/>
            <person name="Istvanek J."/>
            <person name="Nedelnik J."/>
            <person name="Repkova J."/>
        </authorList>
    </citation>
    <scope>NUCLEOTIDE SEQUENCE [LARGE SCALE GENOMIC DNA]</scope>
    <source>
        <strain evidence="2">cv. 10/8</strain>
        <tissue evidence="1">Leaf</tissue>
    </source>
</reference>
<dbReference type="GO" id="GO:0004519">
    <property type="term" value="F:endonuclease activity"/>
    <property type="evidence" value="ECO:0007669"/>
    <property type="project" value="UniProtKB-KW"/>
</dbReference>
<keyword evidence="2" id="KW-1185">Reference proteome</keyword>
<evidence type="ECO:0000313" key="1">
    <source>
        <dbReference type="EMBL" id="MCI12574.1"/>
    </source>
</evidence>
<keyword evidence="1" id="KW-0269">Exonuclease</keyword>
<dbReference type="EMBL" id="LXQA010084712">
    <property type="protein sequence ID" value="MCI12574.1"/>
    <property type="molecule type" value="Genomic_DNA"/>
</dbReference>
<feature type="non-terminal residue" evidence="1">
    <location>
        <position position="54"/>
    </location>
</feature>